<proteinExistence type="predicted"/>
<dbReference type="EMBL" id="LCTZ01000002">
    <property type="protein sequence ID" value="KQC30167.1"/>
    <property type="molecule type" value="Genomic_DNA"/>
</dbReference>
<keyword evidence="1" id="KW-0472">Membrane</keyword>
<evidence type="ECO:0000313" key="2">
    <source>
        <dbReference type="EMBL" id="KQC30167.1"/>
    </source>
</evidence>
<evidence type="ECO:0000256" key="1">
    <source>
        <dbReference type="SAM" id="Phobius"/>
    </source>
</evidence>
<dbReference type="AlphaFoldDB" id="A0A0Q1BZD6"/>
<feature type="transmembrane region" description="Helical" evidence="1">
    <location>
        <begin position="29"/>
        <end position="48"/>
    </location>
</feature>
<keyword evidence="1" id="KW-1133">Transmembrane helix</keyword>
<keyword evidence="1" id="KW-0812">Transmembrane</keyword>
<comment type="caution">
    <text evidence="2">The sequence shown here is derived from an EMBL/GenBank/DDBJ whole genome shotgun (WGS) entry which is preliminary data.</text>
</comment>
<protein>
    <submittedName>
        <fullName evidence="2">Uncharacterized protein</fullName>
    </submittedName>
</protein>
<dbReference type="Proteomes" id="UP000050827">
    <property type="component" value="Unassembled WGS sequence"/>
</dbReference>
<accession>A0A0Q1BZD6</accession>
<keyword evidence="3" id="KW-1185">Reference proteome</keyword>
<reference evidence="2 3" key="1">
    <citation type="submission" date="2015-04" db="EMBL/GenBank/DDBJ databases">
        <title>Complete genome of flavobacterium.</title>
        <authorList>
            <person name="Kwon Y.M."/>
            <person name="Kim S.-J."/>
        </authorList>
    </citation>
    <scope>NUCLEOTIDE SEQUENCE [LARGE SCALE GENOMIC DNA]</scope>
    <source>
        <strain evidence="2 3">DK169</strain>
    </source>
</reference>
<organism evidence="2 3">
    <name type="scientific">Flagellimonas eckloniae</name>
    <dbReference type="NCBI Taxonomy" id="346185"/>
    <lineage>
        <taxon>Bacteria</taxon>
        <taxon>Pseudomonadati</taxon>
        <taxon>Bacteroidota</taxon>
        <taxon>Flavobacteriia</taxon>
        <taxon>Flavobacteriales</taxon>
        <taxon>Flavobacteriaceae</taxon>
        <taxon>Flagellimonas</taxon>
    </lineage>
</organism>
<feature type="transmembrane region" description="Helical" evidence="1">
    <location>
        <begin position="68"/>
        <end position="86"/>
    </location>
</feature>
<gene>
    <name evidence="2" type="ORF">AAY42_09975</name>
</gene>
<dbReference type="STRING" id="346185.AAY42_09975"/>
<evidence type="ECO:0000313" key="3">
    <source>
        <dbReference type="Proteomes" id="UP000050827"/>
    </source>
</evidence>
<sequence length="144" mass="16127">MIIEKIQMDMDITTTLLSSGVFSQTFWELFGKNLGLSFLGLVILGLAVYGTDLSKNRPGKFWVRHKHFAIWAILFQAVYSLVLALIPGLEPWIAKRVVATVEALLQMELNIPQEHVVTLVYLSGAWLLSLWAKRKGKKGGQNAT</sequence>
<name>A0A0Q1BZD6_9FLAO</name>